<dbReference type="InterPro" id="IPR036259">
    <property type="entry name" value="MFS_trans_sf"/>
</dbReference>
<feature type="domain" description="Major facilitator superfamily (MFS) profile" evidence="8">
    <location>
        <begin position="1"/>
        <end position="149"/>
    </location>
</feature>
<dbReference type="PANTHER" id="PTHR23517:SF3">
    <property type="entry name" value="INTEGRAL MEMBRANE TRANSPORT PROTEIN"/>
    <property type="match status" value="1"/>
</dbReference>
<feature type="non-terminal residue" evidence="9">
    <location>
        <position position="1"/>
    </location>
</feature>
<dbReference type="InterPro" id="IPR005829">
    <property type="entry name" value="Sugar_transporter_CS"/>
</dbReference>
<accession>A0A0F9AIT7</accession>
<dbReference type="PANTHER" id="PTHR23517">
    <property type="entry name" value="RESISTANCE PROTEIN MDTM, PUTATIVE-RELATED-RELATED"/>
    <property type="match status" value="1"/>
</dbReference>
<feature type="transmembrane region" description="Helical" evidence="7">
    <location>
        <begin position="25"/>
        <end position="42"/>
    </location>
</feature>
<evidence type="ECO:0000256" key="6">
    <source>
        <dbReference type="ARBA" id="ARBA00023136"/>
    </source>
</evidence>
<evidence type="ECO:0000256" key="2">
    <source>
        <dbReference type="ARBA" id="ARBA00022448"/>
    </source>
</evidence>
<evidence type="ECO:0000256" key="4">
    <source>
        <dbReference type="ARBA" id="ARBA00022692"/>
    </source>
</evidence>
<evidence type="ECO:0000259" key="8">
    <source>
        <dbReference type="PROSITE" id="PS50850"/>
    </source>
</evidence>
<dbReference type="InterPro" id="IPR050171">
    <property type="entry name" value="MFS_Transporters"/>
</dbReference>
<gene>
    <name evidence="9" type="ORF">LCGC14_2907280</name>
</gene>
<dbReference type="InterPro" id="IPR011701">
    <property type="entry name" value="MFS"/>
</dbReference>
<dbReference type="GO" id="GO:0005886">
    <property type="term" value="C:plasma membrane"/>
    <property type="evidence" value="ECO:0007669"/>
    <property type="project" value="UniProtKB-SubCell"/>
</dbReference>
<dbReference type="GO" id="GO:0022857">
    <property type="term" value="F:transmembrane transporter activity"/>
    <property type="evidence" value="ECO:0007669"/>
    <property type="project" value="InterPro"/>
</dbReference>
<proteinExistence type="predicted"/>
<feature type="transmembrane region" description="Helical" evidence="7">
    <location>
        <begin position="49"/>
        <end position="72"/>
    </location>
</feature>
<feature type="transmembrane region" description="Helical" evidence="7">
    <location>
        <begin position="111"/>
        <end position="133"/>
    </location>
</feature>
<name>A0A0F9AIT7_9ZZZZ</name>
<keyword evidence="5 7" id="KW-1133">Transmembrane helix</keyword>
<evidence type="ECO:0000256" key="3">
    <source>
        <dbReference type="ARBA" id="ARBA00022475"/>
    </source>
</evidence>
<dbReference type="Pfam" id="PF07690">
    <property type="entry name" value="MFS_1"/>
    <property type="match status" value="1"/>
</dbReference>
<dbReference type="PROSITE" id="PS50850">
    <property type="entry name" value="MFS"/>
    <property type="match status" value="1"/>
</dbReference>
<reference evidence="9" key="1">
    <citation type="journal article" date="2015" name="Nature">
        <title>Complex archaea that bridge the gap between prokaryotes and eukaryotes.</title>
        <authorList>
            <person name="Spang A."/>
            <person name="Saw J.H."/>
            <person name="Jorgensen S.L."/>
            <person name="Zaremba-Niedzwiedzka K."/>
            <person name="Martijn J."/>
            <person name="Lind A.E."/>
            <person name="van Eijk R."/>
            <person name="Schleper C."/>
            <person name="Guy L."/>
            <person name="Ettema T.J."/>
        </authorList>
    </citation>
    <scope>NUCLEOTIDE SEQUENCE</scope>
</reference>
<dbReference type="SUPFAM" id="SSF103473">
    <property type="entry name" value="MFS general substrate transporter"/>
    <property type="match status" value="1"/>
</dbReference>
<dbReference type="PROSITE" id="PS00216">
    <property type="entry name" value="SUGAR_TRANSPORT_1"/>
    <property type="match status" value="1"/>
</dbReference>
<keyword evidence="2" id="KW-0813">Transport</keyword>
<keyword evidence="6 7" id="KW-0472">Membrane</keyword>
<sequence>MMTVLNLAVLLPAGTLIDKLGRKAVIVPSALVTGTALVLFAVSGNVWVFVLAGVVHGFGTGILGPAPVAYAADIAPPGMRGVTMGLYRTFGDAGFVVGPVLLGSLADFAGFGWALTFNAVVLVSMALMFALFARETLRRPVVPQPQEAG</sequence>
<dbReference type="AlphaFoldDB" id="A0A0F9AIT7"/>
<evidence type="ECO:0000256" key="1">
    <source>
        <dbReference type="ARBA" id="ARBA00004651"/>
    </source>
</evidence>
<dbReference type="EMBL" id="LAZR01057424">
    <property type="protein sequence ID" value="KKK72101.1"/>
    <property type="molecule type" value="Genomic_DNA"/>
</dbReference>
<evidence type="ECO:0000313" key="9">
    <source>
        <dbReference type="EMBL" id="KKK72101.1"/>
    </source>
</evidence>
<dbReference type="InterPro" id="IPR020846">
    <property type="entry name" value="MFS_dom"/>
</dbReference>
<comment type="caution">
    <text evidence="9">The sequence shown here is derived from an EMBL/GenBank/DDBJ whole genome shotgun (WGS) entry which is preliminary data.</text>
</comment>
<organism evidence="9">
    <name type="scientific">marine sediment metagenome</name>
    <dbReference type="NCBI Taxonomy" id="412755"/>
    <lineage>
        <taxon>unclassified sequences</taxon>
        <taxon>metagenomes</taxon>
        <taxon>ecological metagenomes</taxon>
    </lineage>
</organism>
<protein>
    <recommendedName>
        <fullName evidence="8">Major facilitator superfamily (MFS) profile domain-containing protein</fullName>
    </recommendedName>
</protein>
<evidence type="ECO:0000256" key="7">
    <source>
        <dbReference type="SAM" id="Phobius"/>
    </source>
</evidence>
<evidence type="ECO:0000256" key="5">
    <source>
        <dbReference type="ARBA" id="ARBA00022989"/>
    </source>
</evidence>
<dbReference type="Gene3D" id="1.20.1250.20">
    <property type="entry name" value="MFS general substrate transporter like domains"/>
    <property type="match status" value="1"/>
</dbReference>
<comment type="subcellular location">
    <subcellularLocation>
        <location evidence="1">Cell membrane</location>
        <topology evidence="1">Multi-pass membrane protein</topology>
    </subcellularLocation>
</comment>
<keyword evidence="4 7" id="KW-0812">Transmembrane</keyword>
<keyword evidence="3" id="KW-1003">Cell membrane</keyword>